<dbReference type="AlphaFoldDB" id="A0A1G8VCG5"/>
<proteinExistence type="predicted"/>
<reference evidence="2" key="1">
    <citation type="submission" date="2016-10" db="EMBL/GenBank/DDBJ databases">
        <authorList>
            <person name="Varghese N."/>
            <person name="Submissions S."/>
        </authorList>
    </citation>
    <scope>NUCLEOTIDE SEQUENCE [LARGE SCALE GENOMIC DNA]</scope>
    <source>
        <strain evidence="2">DSM 4771</strain>
    </source>
</reference>
<dbReference type="InterPro" id="IPR019712">
    <property type="entry name" value="YtpB-like"/>
</dbReference>
<dbReference type="OrthoDB" id="2371262at2"/>
<dbReference type="RefSeq" id="WP_093194338.1">
    <property type="nucleotide sequence ID" value="NZ_FNEV01000008.1"/>
</dbReference>
<organism evidence="1 2">
    <name type="scientific">Salimicrobium halophilum</name>
    <dbReference type="NCBI Taxonomy" id="86666"/>
    <lineage>
        <taxon>Bacteria</taxon>
        <taxon>Bacillati</taxon>
        <taxon>Bacillota</taxon>
        <taxon>Bacilli</taxon>
        <taxon>Bacillales</taxon>
        <taxon>Bacillaceae</taxon>
        <taxon>Salimicrobium</taxon>
    </lineage>
</organism>
<accession>A0A1G8VCG5</accession>
<dbReference type="EMBL" id="FNEV01000008">
    <property type="protein sequence ID" value="SDJ63649.1"/>
    <property type="molecule type" value="Genomic_DNA"/>
</dbReference>
<dbReference type="Pfam" id="PF10776">
    <property type="entry name" value="DUF2600"/>
    <property type="match status" value="1"/>
</dbReference>
<protein>
    <submittedName>
        <fullName evidence="1">Tetraprenyl-beta-curcumene synthase</fullName>
    </submittedName>
</protein>
<dbReference type="Proteomes" id="UP000199225">
    <property type="component" value="Unassembled WGS sequence"/>
</dbReference>
<gene>
    <name evidence="1" type="ORF">SAMN04490247_2643</name>
</gene>
<keyword evidence="2" id="KW-1185">Reference proteome</keyword>
<evidence type="ECO:0000313" key="1">
    <source>
        <dbReference type="EMBL" id="SDJ63649.1"/>
    </source>
</evidence>
<sequence>MSTHVPSQPVSLMYQGYRYIFPEVFRQLDEWKEKAEAIPDDELRSQALDSIEQKAFHCEGGGLFSLVSGDAWKQTVTFVVAYQTICDYLDNLCDQSASLDPRDFESLHYALEDAVHPENPHRDYYYYREEKEDGGYLEALVSTCQGIVKELPFYETVKQEVAELSALYGEFQVHKHVTEEERIPRLRNWHEENRSIVPDMEWYEFSACTASTMGVYTLVAYCVGDRVNQELVRRVRNCYFPYMQGMHILLDYYIDQAEDEADGEMNFCTYYESNEDLKKRIGDFMDETDRKIEEMPDAKFHRMLREGVVSMYLADEKVKDLPGAASMVPYLLNKSGRRTWFFYANVKAFHKLKA</sequence>
<evidence type="ECO:0000313" key="2">
    <source>
        <dbReference type="Proteomes" id="UP000199225"/>
    </source>
</evidence>
<name>A0A1G8VCG5_9BACI</name>
<dbReference type="STRING" id="86666.SAMN04490247_2643"/>